<dbReference type="InterPro" id="IPR036397">
    <property type="entry name" value="RNaseH_sf"/>
</dbReference>
<dbReference type="Pfam" id="PF01498">
    <property type="entry name" value="HTH_Tnp_Tc3_2"/>
    <property type="match status" value="1"/>
</dbReference>
<keyword evidence="3" id="KW-1185">Reference proteome</keyword>
<reference evidence="2 3" key="1">
    <citation type="submission" date="2024-05" db="EMBL/GenBank/DDBJ databases">
        <title>Genetic variation in Jamaican populations of the coffee berry borer (Hypothenemus hampei).</title>
        <authorList>
            <person name="Errbii M."/>
            <person name="Myrie A."/>
        </authorList>
    </citation>
    <scope>NUCLEOTIDE SEQUENCE [LARGE SCALE GENOMIC DNA]</scope>
    <source>
        <strain evidence="2">JA-Hopewell-2020-01-JO</strain>
        <tissue evidence="2">Whole body</tissue>
    </source>
</reference>
<dbReference type="Proteomes" id="UP001566132">
    <property type="component" value="Unassembled WGS sequence"/>
</dbReference>
<sequence>MFKIVKKWREQGTIERARGTGLENKKTTNNEDATLIQHLRAHPFTTATAAAQITNFPASRRTAQRRIRQISDFRCRVAAIKPFLTQQNKENRMGYAMQYLIFDQNFWENVIFTDEKVFQSSRNGKIRDFVLDSMKHILNKTIAVVDFPLMCGPGLVVGVPDCVGELMVD</sequence>
<dbReference type="Gene3D" id="3.30.420.10">
    <property type="entry name" value="Ribonuclease H-like superfamily/Ribonuclease H"/>
    <property type="match status" value="1"/>
</dbReference>
<name>A0ABD1E6H4_HYPHA</name>
<evidence type="ECO:0000313" key="3">
    <source>
        <dbReference type="Proteomes" id="UP001566132"/>
    </source>
</evidence>
<gene>
    <name evidence="2" type="ORF">ABEB36_012906</name>
</gene>
<dbReference type="AlphaFoldDB" id="A0ABD1E6H4"/>
<feature type="domain" description="Transposase Tc1-like" evidence="1">
    <location>
        <begin position="33"/>
        <end position="100"/>
    </location>
</feature>
<dbReference type="InterPro" id="IPR002492">
    <property type="entry name" value="Transposase_Tc1-like"/>
</dbReference>
<organism evidence="2 3">
    <name type="scientific">Hypothenemus hampei</name>
    <name type="common">Coffee berry borer</name>
    <dbReference type="NCBI Taxonomy" id="57062"/>
    <lineage>
        <taxon>Eukaryota</taxon>
        <taxon>Metazoa</taxon>
        <taxon>Ecdysozoa</taxon>
        <taxon>Arthropoda</taxon>
        <taxon>Hexapoda</taxon>
        <taxon>Insecta</taxon>
        <taxon>Pterygota</taxon>
        <taxon>Neoptera</taxon>
        <taxon>Endopterygota</taxon>
        <taxon>Coleoptera</taxon>
        <taxon>Polyphaga</taxon>
        <taxon>Cucujiformia</taxon>
        <taxon>Curculionidae</taxon>
        <taxon>Scolytinae</taxon>
        <taxon>Hypothenemus</taxon>
    </lineage>
</organism>
<dbReference type="EMBL" id="JBDJPC010000010">
    <property type="protein sequence ID" value="KAL1490168.1"/>
    <property type="molecule type" value="Genomic_DNA"/>
</dbReference>
<protein>
    <recommendedName>
        <fullName evidence="1">Transposase Tc1-like domain-containing protein</fullName>
    </recommendedName>
</protein>
<proteinExistence type="predicted"/>
<accession>A0ABD1E6H4</accession>
<evidence type="ECO:0000259" key="1">
    <source>
        <dbReference type="Pfam" id="PF01498"/>
    </source>
</evidence>
<evidence type="ECO:0000313" key="2">
    <source>
        <dbReference type="EMBL" id="KAL1490168.1"/>
    </source>
</evidence>
<comment type="caution">
    <text evidence="2">The sequence shown here is derived from an EMBL/GenBank/DDBJ whole genome shotgun (WGS) entry which is preliminary data.</text>
</comment>